<evidence type="ECO:0000256" key="1">
    <source>
        <dbReference type="ARBA" id="ARBA00004141"/>
    </source>
</evidence>
<evidence type="ECO:0000256" key="4">
    <source>
        <dbReference type="ARBA" id="ARBA00023136"/>
    </source>
</evidence>
<feature type="transmembrane region" description="Helical" evidence="5">
    <location>
        <begin position="362"/>
        <end position="383"/>
    </location>
</feature>
<feature type="transmembrane region" description="Helical" evidence="5">
    <location>
        <begin position="144"/>
        <end position="170"/>
    </location>
</feature>
<dbReference type="GO" id="GO:0022857">
    <property type="term" value="F:transmembrane transporter activity"/>
    <property type="evidence" value="ECO:0007669"/>
    <property type="project" value="InterPro"/>
</dbReference>
<feature type="transmembrane region" description="Helical" evidence="5">
    <location>
        <begin position="389"/>
        <end position="409"/>
    </location>
</feature>
<dbReference type="Gene3D" id="1.20.1250.20">
    <property type="entry name" value="MFS general substrate transporter like domains"/>
    <property type="match status" value="1"/>
</dbReference>
<proteinExistence type="predicted"/>
<dbReference type="GO" id="GO:0016020">
    <property type="term" value="C:membrane"/>
    <property type="evidence" value="ECO:0007669"/>
    <property type="project" value="UniProtKB-SubCell"/>
</dbReference>
<accession>A0A8J2RIN9</accession>
<evidence type="ECO:0000313" key="7">
    <source>
        <dbReference type="Proteomes" id="UP000789390"/>
    </source>
</evidence>
<feature type="transmembrane region" description="Helical" evidence="5">
    <location>
        <begin position="182"/>
        <end position="204"/>
    </location>
</feature>
<evidence type="ECO:0000256" key="2">
    <source>
        <dbReference type="ARBA" id="ARBA00022692"/>
    </source>
</evidence>
<feature type="transmembrane region" description="Helical" evidence="5">
    <location>
        <begin position="421"/>
        <end position="444"/>
    </location>
</feature>
<feature type="transmembrane region" description="Helical" evidence="5">
    <location>
        <begin position="21"/>
        <end position="45"/>
    </location>
</feature>
<keyword evidence="4 5" id="KW-0472">Membrane</keyword>
<sequence>MTMDDEHLLIEQRNNNKKFRITVEPVGFLFVFASIIQGVVIQNLYLDKTCVVNFQLNLSDCSAHNHTSEIDSGHATEIQKYVSNLNIYGSLIENVPSIILVLFLGPWSERNGRKLPMIIPLIGHICSVSMYILNYYFTSWPAEYILFASLPCGLFGGTATLLMALNSYIADITTTQSRTSRISIMYGCMAISYPIANFISIYIYSYGGFFAIWGTSLGLGVITLCYIIFFIKDSRGHESEEDQIENNYSSVNNYSPDNEESDTSGTIRCRCDSVAFNLWECFAVTFQPRNGYKRACLSILLASMCVYVYQIPGSVTYLYTRKLFDWDQPQFALFSTISSLTAVLGSLILLPLLSSYFEVRDVIIGIIAILGNIAGCLTIAFAVSPLMLYLASFGYVLTASIGVVIRSMLSKLVLSDELSHVYSVLASFESLVPLISTFTYNLIYKATIDFFPGCVFVVFSCLLVVLLILLSVVLILQWKEKNLPMLTAVQNITV</sequence>
<dbReference type="EMBL" id="CAKKLH010000107">
    <property type="protein sequence ID" value="CAH0103279.1"/>
    <property type="molecule type" value="Genomic_DNA"/>
</dbReference>
<dbReference type="Proteomes" id="UP000789390">
    <property type="component" value="Unassembled WGS sequence"/>
</dbReference>
<feature type="transmembrane region" description="Helical" evidence="5">
    <location>
        <begin position="331"/>
        <end position="350"/>
    </location>
</feature>
<organism evidence="6 7">
    <name type="scientific">Daphnia galeata</name>
    <dbReference type="NCBI Taxonomy" id="27404"/>
    <lineage>
        <taxon>Eukaryota</taxon>
        <taxon>Metazoa</taxon>
        <taxon>Ecdysozoa</taxon>
        <taxon>Arthropoda</taxon>
        <taxon>Crustacea</taxon>
        <taxon>Branchiopoda</taxon>
        <taxon>Diplostraca</taxon>
        <taxon>Cladocera</taxon>
        <taxon>Anomopoda</taxon>
        <taxon>Daphniidae</taxon>
        <taxon>Daphnia</taxon>
    </lineage>
</organism>
<dbReference type="InterPro" id="IPR036259">
    <property type="entry name" value="MFS_trans_sf"/>
</dbReference>
<dbReference type="SUPFAM" id="SSF103473">
    <property type="entry name" value="MFS general substrate transporter"/>
    <property type="match status" value="1"/>
</dbReference>
<comment type="caution">
    <text evidence="6">The sequence shown here is derived from an EMBL/GenBank/DDBJ whole genome shotgun (WGS) entry which is preliminary data.</text>
</comment>
<evidence type="ECO:0000256" key="3">
    <source>
        <dbReference type="ARBA" id="ARBA00022989"/>
    </source>
</evidence>
<dbReference type="PANTHER" id="PTHR23507">
    <property type="entry name" value="ZGC:174356"/>
    <property type="match status" value="1"/>
</dbReference>
<comment type="subcellular location">
    <subcellularLocation>
        <location evidence="1">Membrane</location>
        <topology evidence="1">Multi-pass membrane protein</topology>
    </subcellularLocation>
</comment>
<name>A0A8J2RIN9_9CRUS</name>
<dbReference type="InterPro" id="IPR011701">
    <property type="entry name" value="MFS"/>
</dbReference>
<feature type="transmembrane region" description="Helical" evidence="5">
    <location>
        <begin position="87"/>
        <end position="105"/>
    </location>
</feature>
<dbReference type="PANTHER" id="PTHR23507:SF1">
    <property type="entry name" value="FI18259P1-RELATED"/>
    <property type="match status" value="1"/>
</dbReference>
<feature type="transmembrane region" description="Helical" evidence="5">
    <location>
        <begin position="210"/>
        <end position="231"/>
    </location>
</feature>
<evidence type="ECO:0008006" key="8">
    <source>
        <dbReference type="Google" id="ProtNLM"/>
    </source>
</evidence>
<feature type="transmembrane region" description="Helical" evidence="5">
    <location>
        <begin position="117"/>
        <end position="138"/>
    </location>
</feature>
<keyword evidence="3 5" id="KW-1133">Transmembrane helix</keyword>
<reference evidence="6" key="1">
    <citation type="submission" date="2021-11" db="EMBL/GenBank/DDBJ databases">
        <authorList>
            <person name="Schell T."/>
        </authorList>
    </citation>
    <scope>NUCLEOTIDE SEQUENCE</scope>
    <source>
        <strain evidence="6">M5</strain>
    </source>
</reference>
<feature type="transmembrane region" description="Helical" evidence="5">
    <location>
        <begin position="295"/>
        <end position="319"/>
    </location>
</feature>
<dbReference type="Pfam" id="PF07690">
    <property type="entry name" value="MFS_1"/>
    <property type="match status" value="1"/>
</dbReference>
<keyword evidence="2 5" id="KW-0812">Transmembrane</keyword>
<dbReference type="OrthoDB" id="3026777at2759"/>
<gene>
    <name evidence="6" type="ORF">DGAL_LOCUS5815</name>
</gene>
<feature type="transmembrane region" description="Helical" evidence="5">
    <location>
        <begin position="450"/>
        <end position="476"/>
    </location>
</feature>
<evidence type="ECO:0000256" key="5">
    <source>
        <dbReference type="SAM" id="Phobius"/>
    </source>
</evidence>
<keyword evidence="7" id="KW-1185">Reference proteome</keyword>
<protein>
    <recommendedName>
        <fullName evidence="8">Proton-coupled folate transporter</fullName>
    </recommendedName>
</protein>
<dbReference type="AlphaFoldDB" id="A0A8J2RIN9"/>
<evidence type="ECO:0000313" key="6">
    <source>
        <dbReference type="EMBL" id="CAH0103279.1"/>
    </source>
</evidence>